<gene>
    <name evidence="3" type="ORF">GN244_ATG13579</name>
</gene>
<proteinExistence type="predicted"/>
<name>A0A833T6B8_PHYIN</name>
<feature type="compositionally biased region" description="Polar residues" evidence="1">
    <location>
        <begin position="166"/>
        <end position="175"/>
    </location>
</feature>
<feature type="region of interest" description="Disordered" evidence="1">
    <location>
        <begin position="51"/>
        <end position="77"/>
    </location>
</feature>
<feature type="compositionally biased region" description="Low complexity" evidence="1">
    <location>
        <begin position="136"/>
        <end position="165"/>
    </location>
</feature>
<comment type="caution">
    <text evidence="3">The sequence shown here is derived from an EMBL/GenBank/DDBJ whole genome shotgun (WGS) entry which is preliminary data.</text>
</comment>
<feature type="signal peptide" evidence="2">
    <location>
        <begin position="1"/>
        <end position="18"/>
    </location>
</feature>
<evidence type="ECO:0000256" key="2">
    <source>
        <dbReference type="SAM" id="SignalP"/>
    </source>
</evidence>
<evidence type="ECO:0000256" key="1">
    <source>
        <dbReference type="SAM" id="MobiDB-lite"/>
    </source>
</evidence>
<dbReference type="Proteomes" id="UP000602510">
    <property type="component" value="Unassembled WGS sequence"/>
</dbReference>
<accession>A0A833T6B8</accession>
<organism evidence="3 4">
    <name type="scientific">Phytophthora infestans</name>
    <name type="common">Potato late blight agent</name>
    <name type="synonym">Botrytis infestans</name>
    <dbReference type="NCBI Taxonomy" id="4787"/>
    <lineage>
        <taxon>Eukaryota</taxon>
        <taxon>Sar</taxon>
        <taxon>Stramenopiles</taxon>
        <taxon>Oomycota</taxon>
        <taxon>Peronosporomycetes</taxon>
        <taxon>Peronosporales</taxon>
        <taxon>Peronosporaceae</taxon>
        <taxon>Phytophthora</taxon>
    </lineage>
</organism>
<evidence type="ECO:0000313" key="4">
    <source>
        <dbReference type="Proteomes" id="UP000602510"/>
    </source>
</evidence>
<feature type="compositionally biased region" description="Low complexity" evidence="1">
    <location>
        <begin position="62"/>
        <end position="77"/>
    </location>
</feature>
<reference evidence="3" key="1">
    <citation type="submission" date="2020-04" db="EMBL/GenBank/DDBJ databases">
        <title>Hybrid Assembly of Korean Phytophthora infestans isolates.</title>
        <authorList>
            <person name="Prokchorchik M."/>
            <person name="Lee Y."/>
            <person name="Seo J."/>
            <person name="Cho J.-H."/>
            <person name="Park Y.-E."/>
            <person name="Jang D.-C."/>
            <person name="Im J.-S."/>
            <person name="Choi J.-G."/>
            <person name="Park H.-J."/>
            <person name="Lee G.-B."/>
            <person name="Lee Y.-G."/>
            <person name="Hong S.-Y."/>
            <person name="Cho K."/>
            <person name="Sohn K.H."/>
        </authorList>
    </citation>
    <scope>NUCLEOTIDE SEQUENCE</scope>
    <source>
        <strain evidence="3">KR_1_A1</strain>
    </source>
</reference>
<feature type="region of interest" description="Disordered" evidence="1">
    <location>
        <begin position="112"/>
        <end position="180"/>
    </location>
</feature>
<dbReference type="AlphaFoldDB" id="A0A833T6B8"/>
<protein>
    <submittedName>
        <fullName evidence="3">Uncharacterized protein</fullName>
    </submittedName>
</protein>
<keyword evidence="4" id="KW-1185">Reference proteome</keyword>
<keyword evidence="2" id="KW-0732">Signal</keyword>
<sequence length="231" mass="22719">MRVTTELVILLMACVTLSYDVGADITFSTTDLSGAGNAGIVASDADTGKTPCPSLPQATGVAPVMPTTDTAPTDAPVAPAATEAPAALEPQVEAPVSNEALVAIEDPAFTESPAATEMPVATDVPTAKTPCPSLPQPSLASSSSTEFSESGDSSSSAGKSPCPSLQTASTSSDGSVSAPCPSLKVKTPCPSLSTASQSSSEDAASGSSDAVEILISGLTLATISACTVLLL</sequence>
<feature type="chain" id="PRO_5033008300" evidence="2">
    <location>
        <begin position="19"/>
        <end position="231"/>
    </location>
</feature>
<dbReference type="EMBL" id="WSZM01000366">
    <property type="protein sequence ID" value="KAF4034481.1"/>
    <property type="molecule type" value="Genomic_DNA"/>
</dbReference>
<evidence type="ECO:0000313" key="3">
    <source>
        <dbReference type="EMBL" id="KAF4034481.1"/>
    </source>
</evidence>